<keyword evidence="3" id="KW-0560">Oxidoreductase</keyword>
<dbReference type="Proteomes" id="UP000679575">
    <property type="component" value="Chromosome"/>
</dbReference>
<dbReference type="PANTHER" id="PTHR40562">
    <property type="match status" value="1"/>
</dbReference>
<dbReference type="InterPro" id="IPR012748">
    <property type="entry name" value="Rieske-like_NirD"/>
</dbReference>
<dbReference type="EMBL" id="CP073587">
    <property type="protein sequence ID" value="QUN07088.1"/>
    <property type="molecule type" value="Genomic_DNA"/>
</dbReference>
<keyword evidence="4" id="KW-0408">Iron</keyword>
<name>A0ABX7YX92_9GAMM</name>
<evidence type="ECO:0000256" key="1">
    <source>
        <dbReference type="ARBA" id="ARBA00022714"/>
    </source>
</evidence>
<keyword evidence="9" id="KW-1185">Reference proteome</keyword>
<evidence type="ECO:0000256" key="2">
    <source>
        <dbReference type="ARBA" id="ARBA00022723"/>
    </source>
</evidence>
<dbReference type="InterPro" id="IPR036922">
    <property type="entry name" value="Rieske_2Fe-2S_sf"/>
</dbReference>
<dbReference type="Gene3D" id="2.102.10.10">
    <property type="entry name" value="Rieske [2Fe-2S] iron-sulphur domain"/>
    <property type="match status" value="1"/>
</dbReference>
<proteinExistence type="predicted"/>
<dbReference type="PROSITE" id="PS51300">
    <property type="entry name" value="NIRD"/>
    <property type="match status" value="1"/>
</dbReference>
<dbReference type="Pfam" id="PF13806">
    <property type="entry name" value="Rieske_2"/>
    <property type="match status" value="1"/>
</dbReference>
<dbReference type="SUPFAM" id="SSF50022">
    <property type="entry name" value="ISP domain"/>
    <property type="match status" value="1"/>
</dbReference>
<keyword evidence="2" id="KW-0479">Metal-binding</keyword>
<keyword evidence="5" id="KW-0411">Iron-sulfur</keyword>
<dbReference type="InterPro" id="IPR017941">
    <property type="entry name" value="Rieske_2Fe-2S"/>
</dbReference>
<keyword evidence="6" id="KW-0534">Nitrate assimilation</keyword>
<dbReference type="RefSeq" id="WP_212596092.1">
    <property type="nucleotide sequence ID" value="NZ_CP073587.1"/>
</dbReference>
<gene>
    <name evidence="8" type="primary">nirD</name>
    <name evidence="8" type="ORF">KDN34_06565</name>
</gene>
<protein>
    <submittedName>
        <fullName evidence="8">Nitrite reductase small subunit NirD</fullName>
    </submittedName>
</protein>
<sequence length="107" mass="11520">MSWEKVCDPSALPVGKGIAAWVAGRAVAIFNLGQQGVYALDNRDPASGVSLLARGQICELAGELYVCSPLYKQHYRLTTGECLEEPQLKATKVDIRIDETGVWLAGA</sequence>
<evidence type="ECO:0000256" key="4">
    <source>
        <dbReference type="ARBA" id="ARBA00023004"/>
    </source>
</evidence>
<dbReference type="NCBIfam" id="TIGR02378">
    <property type="entry name" value="nirD_assim_sml"/>
    <property type="match status" value="1"/>
</dbReference>
<accession>A0ABX7YX92</accession>
<dbReference type="InterPro" id="IPR017881">
    <property type="entry name" value="NirD"/>
</dbReference>
<evidence type="ECO:0000259" key="7">
    <source>
        <dbReference type="PROSITE" id="PS51296"/>
    </source>
</evidence>
<evidence type="ECO:0000313" key="9">
    <source>
        <dbReference type="Proteomes" id="UP000679575"/>
    </source>
</evidence>
<evidence type="ECO:0000256" key="6">
    <source>
        <dbReference type="ARBA" id="ARBA00023063"/>
    </source>
</evidence>
<evidence type="ECO:0000256" key="3">
    <source>
        <dbReference type="ARBA" id="ARBA00023002"/>
    </source>
</evidence>
<evidence type="ECO:0000256" key="5">
    <source>
        <dbReference type="ARBA" id="ARBA00023014"/>
    </source>
</evidence>
<keyword evidence="1" id="KW-0001">2Fe-2S</keyword>
<feature type="domain" description="Rieske" evidence="7">
    <location>
        <begin position="4"/>
        <end position="104"/>
    </location>
</feature>
<evidence type="ECO:0000313" key="8">
    <source>
        <dbReference type="EMBL" id="QUN07088.1"/>
    </source>
</evidence>
<dbReference type="PANTHER" id="PTHR40562:SF1">
    <property type="entry name" value="NITRITE REDUCTASE (NADH) SMALL SUBUNIT"/>
    <property type="match status" value="1"/>
</dbReference>
<dbReference type="PROSITE" id="PS51296">
    <property type="entry name" value="RIESKE"/>
    <property type="match status" value="1"/>
</dbReference>
<reference evidence="8 9" key="1">
    <citation type="submission" date="2021-04" db="EMBL/GenBank/DDBJ databases">
        <title>Novel species identification of genus Shewanella.</title>
        <authorList>
            <person name="Liu G."/>
        </authorList>
    </citation>
    <scope>NUCLEOTIDE SEQUENCE [LARGE SCALE GENOMIC DNA]</scope>
    <source>
        <strain evidence="8 9">FJAT-54481</strain>
    </source>
</reference>
<organism evidence="8 9">
    <name type="scientific">Shewanella yunxiaonensis</name>
    <dbReference type="NCBI Taxonomy" id="2829809"/>
    <lineage>
        <taxon>Bacteria</taxon>
        <taxon>Pseudomonadati</taxon>
        <taxon>Pseudomonadota</taxon>
        <taxon>Gammaproteobacteria</taxon>
        <taxon>Alteromonadales</taxon>
        <taxon>Shewanellaceae</taxon>
        <taxon>Shewanella</taxon>
    </lineage>
</organism>